<gene>
    <name evidence="1" type="ORF">DF188_05630</name>
</gene>
<name>A0A2U2C0Z5_9BACT</name>
<protein>
    <submittedName>
        <fullName evidence="1">Uncharacterized protein</fullName>
    </submittedName>
</protein>
<dbReference type="InterPro" id="IPR011990">
    <property type="entry name" value="TPR-like_helical_dom_sf"/>
</dbReference>
<dbReference type="Proteomes" id="UP000245014">
    <property type="component" value="Unassembled WGS sequence"/>
</dbReference>
<dbReference type="STRING" id="28200.GCA_001572935_01023"/>
<dbReference type="SUPFAM" id="SSF48452">
    <property type="entry name" value="TPR-like"/>
    <property type="match status" value="1"/>
</dbReference>
<evidence type="ECO:0000313" key="2">
    <source>
        <dbReference type="Proteomes" id="UP000245014"/>
    </source>
</evidence>
<dbReference type="RefSeq" id="WP_109158404.1">
    <property type="nucleotide sequence ID" value="NZ_QEYI01000003.1"/>
</dbReference>
<organism evidence="1 2">
    <name type="scientific">Aliarcobacter skirrowii</name>
    <dbReference type="NCBI Taxonomy" id="28200"/>
    <lineage>
        <taxon>Bacteria</taxon>
        <taxon>Pseudomonadati</taxon>
        <taxon>Campylobacterota</taxon>
        <taxon>Epsilonproteobacteria</taxon>
        <taxon>Campylobacterales</taxon>
        <taxon>Arcobacteraceae</taxon>
        <taxon>Aliarcobacter</taxon>
    </lineage>
</organism>
<dbReference type="Gene3D" id="1.25.40.10">
    <property type="entry name" value="Tetratricopeptide repeat domain"/>
    <property type="match status" value="2"/>
</dbReference>
<accession>A0A2U2C0Z5</accession>
<evidence type="ECO:0000313" key="1">
    <source>
        <dbReference type="EMBL" id="PWE21695.1"/>
    </source>
</evidence>
<proteinExistence type="predicted"/>
<dbReference type="AlphaFoldDB" id="A0A2U2C0Z5"/>
<dbReference type="PROSITE" id="PS51257">
    <property type="entry name" value="PROKAR_LIPOPROTEIN"/>
    <property type="match status" value="1"/>
</dbReference>
<dbReference type="EMBL" id="QEYI01000003">
    <property type="protein sequence ID" value="PWE21695.1"/>
    <property type="molecule type" value="Genomic_DNA"/>
</dbReference>
<comment type="caution">
    <text evidence="1">The sequence shown here is derived from an EMBL/GenBank/DDBJ whole genome shotgun (WGS) entry which is preliminary data.</text>
</comment>
<sequence>MYRYIRFITVIAILFFLGSCTKDIFSIENRDKNIKNEDNFSKENIDKNYKKIDIKKYYLEDFFILSAYDLEAQNSYEEAREIYLNLFFKTNNSIYLVNYLRVSLLMNDYKSIIENSQKYYFDNIKDEEEILRLYSFALLNQKDFENALKYGLILVKKYKNSNNYELLGNIYLVKEDFKNSYESYLKANKYSNSASSIHALSGIEFFKFNQKDKAINRLQIAIKDKNYNYLLVLQALLFFDTLKDDEKVNNLLKDSYKFYLENNLFYEKQELINLIFERFKTEDKIIDFLVANGIEDDFLLNLYISKGDKKNGLKLASKLYDINQIDDFLAYQAMFRYEIALEDKSLNNKELEDIIFMLEEVVKTSSRALYQNYLAYILIDNDKDYLKGIALVKDALSQDPENYAYIDTLAWGEYKIKNCKKALELIKIVIEKVGLEDKEVKLHYEKIKECIKNDIR</sequence>
<reference evidence="1 2" key="1">
    <citation type="submission" date="2018-05" db="EMBL/GenBank/DDBJ databases">
        <title>Antimicrobial susceptibility testing and genomic analysis of Arcobacter skirrowii strains and one Arcobacter butzleri isolated from German poultry farms.</title>
        <authorList>
            <person name="Haenel I."/>
            <person name="Hotzel H."/>
            <person name="Tomaso H."/>
            <person name="Busch A."/>
        </authorList>
    </citation>
    <scope>NUCLEOTIDE SEQUENCE [LARGE SCALE GENOMIC DNA]</scope>
    <source>
        <strain evidence="2">v</strain>
    </source>
</reference>